<evidence type="ECO:0000313" key="3">
    <source>
        <dbReference type="Proteomes" id="UP001281410"/>
    </source>
</evidence>
<dbReference type="AlphaFoldDB" id="A0AAD9ZMJ8"/>
<organism evidence="2 3">
    <name type="scientific">Dipteronia sinensis</name>
    <dbReference type="NCBI Taxonomy" id="43782"/>
    <lineage>
        <taxon>Eukaryota</taxon>
        <taxon>Viridiplantae</taxon>
        <taxon>Streptophyta</taxon>
        <taxon>Embryophyta</taxon>
        <taxon>Tracheophyta</taxon>
        <taxon>Spermatophyta</taxon>
        <taxon>Magnoliopsida</taxon>
        <taxon>eudicotyledons</taxon>
        <taxon>Gunneridae</taxon>
        <taxon>Pentapetalae</taxon>
        <taxon>rosids</taxon>
        <taxon>malvids</taxon>
        <taxon>Sapindales</taxon>
        <taxon>Sapindaceae</taxon>
        <taxon>Hippocastanoideae</taxon>
        <taxon>Acereae</taxon>
        <taxon>Dipteronia</taxon>
    </lineage>
</organism>
<dbReference type="EMBL" id="JANJYJ010000010">
    <property type="protein sequence ID" value="KAK3184883.1"/>
    <property type="molecule type" value="Genomic_DNA"/>
</dbReference>
<accession>A0AAD9ZMJ8</accession>
<evidence type="ECO:0000313" key="2">
    <source>
        <dbReference type="EMBL" id="KAK3184883.1"/>
    </source>
</evidence>
<sequence>MQRVVDEAELRVKQSLPRPVPLPSTVGSSSASVSGLYGLDPKKRKGVSGAIEKAFNSGAREQLDSEIARMFYTGGLSFHFARNPHYVNAFKSVCSNPIPGYLPPGYNSLRTTLLQKEKANIERLLNPIKDSWTVKGVSVCSDGWSDSQRRPLINIMATCEIGPMFLKAVNCEGEFKDKHFIANLLTDSIREIGPQNVVQVITDNAANCKAAGLLVEAKFPHIFWTPCVVHTLNLALKNICSPSAHPKYDDVMEVCGWIPKVSSDAWFIKNFIMNHSMRLAMFNDHSRLKLLAVADTRFASTVVMLKRFKEIKQALQQMVISEKWDMYKEDDVEKASTVKEKLLNELFWLDIDYILDFTAPIYEMLRMTDTDTPCLHLVYEWWDSMIEKVKIVIFRQERRQLHDASRFFDVVHGILVDRWTKSSTPLHCLAHSLNPRYCSLTSLICTL</sequence>
<dbReference type="Proteomes" id="UP001281410">
    <property type="component" value="Unassembled WGS sequence"/>
</dbReference>
<dbReference type="PANTHER" id="PTHR32166:SF81">
    <property type="entry name" value="OS06G0658400 PROTEIN"/>
    <property type="match status" value="1"/>
</dbReference>
<comment type="caution">
    <text evidence="2">The sequence shown here is derived from an EMBL/GenBank/DDBJ whole genome shotgun (WGS) entry which is preliminary data.</text>
</comment>
<reference evidence="2" key="1">
    <citation type="journal article" date="2023" name="Plant J.">
        <title>Genome sequences and population genomics provide insights into the demographic history, inbreeding, and mutation load of two 'living fossil' tree species of Dipteronia.</title>
        <authorList>
            <person name="Feng Y."/>
            <person name="Comes H.P."/>
            <person name="Chen J."/>
            <person name="Zhu S."/>
            <person name="Lu R."/>
            <person name="Zhang X."/>
            <person name="Li P."/>
            <person name="Qiu J."/>
            <person name="Olsen K.M."/>
            <person name="Qiu Y."/>
        </authorList>
    </citation>
    <scope>NUCLEOTIDE SEQUENCE</scope>
    <source>
        <strain evidence="2">NBL</strain>
    </source>
</reference>
<evidence type="ECO:0000259" key="1">
    <source>
        <dbReference type="Pfam" id="PF04937"/>
    </source>
</evidence>
<gene>
    <name evidence="2" type="ORF">Dsin_032169</name>
</gene>
<proteinExistence type="predicted"/>
<dbReference type="PANTHER" id="PTHR32166">
    <property type="entry name" value="OSJNBA0013A04.12 PROTEIN"/>
    <property type="match status" value="1"/>
</dbReference>
<dbReference type="SUPFAM" id="SSF53098">
    <property type="entry name" value="Ribonuclease H-like"/>
    <property type="match status" value="1"/>
</dbReference>
<name>A0AAD9ZMJ8_9ROSI</name>
<dbReference type="InterPro" id="IPR012337">
    <property type="entry name" value="RNaseH-like_sf"/>
</dbReference>
<keyword evidence="3" id="KW-1185">Reference proteome</keyword>
<feature type="domain" description="DUF659" evidence="1">
    <location>
        <begin position="104"/>
        <end position="245"/>
    </location>
</feature>
<dbReference type="InterPro" id="IPR007021">
    <property type="entry name" value="DUF659"/>
</dbReference>
<protein>
    <recommendedName>
        <fullName evidence="1">DUF659 domain-containing protein</fullName>
    </recommendedName>
</protein>
<dbReference type="Pfam" id="PF04937">
    <property type="entry name" value="DUF659"/>
    <property type="match status" value="1"/>
</dbReference>